<dbReference type="SMART" id="SM01133">
    <property type="entry name" value="DeoC"/>
    <property type="match status" value="1"/>
</dbReference>
<dbReference type="PANTHER" id="PTHR10889:SF1">
    <property type="entry name" value="DEOXYRIBOSE-PHOSPHATE ALDOLASE"/>
    <property type="match status" value="1"/>
</dbReference>
<dbReference type="NCBIfam" id="TIGR00126">
    <property type="entry name" value="deoC"/>
    <property type="match status" value="1"/>
</dbReference>
<dbReference type="GO" id="GO:0016052">
    <property type="term" value="P:carbohydrate catabolic process"/>
    <property type="evidence" value="ECO:0007669"/>
    <property type="project" value="TreeGrafter"/>
</dbReference>
<dbReference type="InterPro" id="IPR011343">
    <property type="entry name" value="DeoC"/>
</dbReference>
<protein>
    <recommendedName>
        <fullName evidence="3">Deoxyribose-phosphate aldolase</fullName>
        <ecNumber evidence="3">4.1.2.4</ecNumber>
    </recommendedName>
</protein>
<dbReference type="GO" id="GO:0009264">
    <property type="term" value="P:deoxyribonucleotide catabolic process"/>
    <property type="evidence" value="ECO:0007669"/>
    <property type="project" value="UniProtKB-UniRule"/>
</dbReference>
<dbReference type="SUPFAM" id="SSF51569">
    <property type="entry name" value="Aldolase"/>
    <property type="match status" value="1"/>
</dbReference>
<comment type="caution">
    <text evidence="4">The sequence shown here is derived from an EMBL/GenBank/DDBJ whole genome shotgun (WGS) entry which is preliminary data.</text>
</comment>
<sequence>MSANREGADPDLAQLLDHALLDPLAGAEQLRVACDAARHFGFAGLCVHSRRVPWVRERLSGDRRIMLVAVVGFPSGAVPEAVKHHEAAWCVDQGADELDVVPDLAALMDHDGETAHRELASIVELGVPVKAILEAGRLEPDALELAVEVALDAGVHWLKTGSGYGPPASPELVRRLVALARGRAAVKASGGIRDLEGALALVQAGARRLGTSHGPALMAALRAAPAEQLR</sequence>
<dbReference type="Gene3D" id="3.20.20.70">
    <property type="entry name" value="Aldolase class I"/>
    <property type="match status" value="1"/>
</dbReference>
<keyword evidence="1" id="KW-0963">Cytoplasm</keyword>
<evidence type="ECO:0000256" key="1">
    <source>
        <dbReference type="ARBA" id="ARBA00022490"/>
    </source>
</evidence>
<name>A0A524RP73_9CHRO</name>
<evidence type="ECO:0000256" key="2">
    <source>
        <dbReference type="ARBA" id="ARBA00023270"/>
    </source>
</evidence>
<keyword evidence="2" id="KW-0704">Schiff base</keyword>
<evidence type="ECO:0000256" key="3">
    <source>
        <dbReference type="NCBIfam" id="TIGR00126"/>
    </source>
</evidence>
<proteinExistence type="predicted"/>
<dbReference type="InterPro" id="IPR013785">
    <property type="entry name" value="Aldolase_TIM"/>
</dbReference>
<gene>
    <name evidence="4" type="primary">deoC</name>
    <name evidence="4" type="ORF">ERJ67_04310</name>
</gene>
<dbReference type="PIRSF" id="PIRSF001357">
    <property type="entry name" value="DeoC"/>
    <property type="match status" value="1"/>
</dbReference>
<dbReference type="Proteomes" id="UP000317990">
    <property type="component" value="Unassembled WGS sequence"/>
</dbReference>
<dbReference type="CDD" id="cd00959">
    <property type="entry name" value="DeoC"/>
    <property type="match status" value="1"/>
</dbReference>
<organism evidence="4 5">
    <name type="scientific">Aphanocapsa feldmannii 277cV</name>
    <dbReference type="NCBI Taxonomy" id="2507553"/>
    <lineage>
        <taxon>Bacteria</taxon>
        <taxon>Bacillati</taxon>
        <taxon>Cyanobacteriota</taxon>
        <taxon>Cyanophyceae</taxon>
        <taxon>Oscillatoriophycideae</taxon>
        <taxon>Chroococcales</taxon>
        <taxon>Microcystaceae</taxon>
        <taxon>Aphanocapsa</taxon>
    </lineage>
</organism>
<accession>A0A524RP73</accession>
<dbReference type="PANTHER" id="PTHR10889">
    <property type="entry name" value="DEOXYRIBOSE-PHOSPHATE ALDOLASE"/>
    <property type="match status" value="1"/>
</dbReference>
<dbReference type="GO" id="GO:0005737">
    <property type="term" value="C:cytoplasm"/>
    <property type="evidence" value="ECO:0007669"/>
    <property type="project" value="InterPro"/>
</dbReference>
<evidence type="ECO:0000313" key="5">
    <source>
        <dbReference type="Proteomes" id="UP000317990"/>
    </source>
</evidence>
<dbReference type="EC" id="4.1.2.4" evidence="3"/>
<keyword evidence="4" id="KW-0456">Lyase</keyword>
<dbReference type="EMBL" id="SRMO01000052">
    <property type="protein sequence ID" value="TGG93160.1"/>
    <property type="molecule type" value="Genomic_DNA"/>
</dbReference>
<dbReference type="InterPro" id="IPR002915">
    <property type="entry name" value="DeoC/FbaB/LacD_aldolase"/>
</dbReference>
<dbReference type="AlphaFoldDB" id="A0A524RP73"/>
<dbReference type="GO" id="GO:0004139">
    <property type="term" value="F:deoxyribose-phosphate aldolase activity"/>
    <property type="evidence" value="ECO:0007669"/>
    <property type="project" value="UniProtKB-UniRule"/>
</dbReference>
<reference evidence="4 5" key="1">
    <citation type="journal article" date="2019" name="mSystems">
        <title>Life at home and on the roam: Genomic adaptions reflect the dual lifestyle of an intracellular, facultative symbiont.</title>
        <authorList>
            <person name="Burgsdorf I."/>
        </authorList>
    </citation>
    <scope>NUCLEOTIDE SEQUENCE [LARGE SCALE GENOMIC DNA]</scope>
    <source>
        <strain evidence="4">277cV</strain>
    </source>
</reference>
<evidence type="ECO:0000313" key="4">
    <source>
        <dbReference type="EMBL" id="TGG93160.1"/>
    </source>
</evidence>